<keyword evidence="7" id="KW-1185">Reference proteome</keyword>
<dbReference type="InterPro" id="IPR001509">
    <property type="entry name" value="Epimerase_deHydtase"/>
</dbReference>
<dbReference type="Gene3D" id="3.40.50.720">
    <property type="entry name" value="NAD(P)-binding Rossmann-like Domain"/>
    <property type="match status" value="1"/>
</dbReference>
<dbReference type="GO" id="GO:0070403">
    <property type="term" value="F:NAD+ binding"/>
    <property type="evidence" value="ECO:0007669"/>
    <property type="project" value="InterPro"/>
</dbReference>
<reference evidence="6 7" key="1">
    <citation type="submission" date="2020-04" db="EMBL/GenBank/DDBJ databases">
        <title>Flammeovirga sp. SR4, a novel species isolated from seawater.</title>
        <authorList>
            <person name="Wang X."/>
        </authorList>
    </citation>
    <scope>NUCLEOTIDE SEQUENCE [LARGE SCALE GENOMIC DNA]</scope>
    <source>
        <strain evidence="6 7">SR4</strain>
    </source>
</reference>
<evidence type="ECO:0000259" key="5">
    <source>
        <dbReference type="Pfam" id="PF01370"/>
    </source>
</evidence>
<organism evidence="6 7">
    <name type="scientific">Flammeovirga agarivorans</name>
    <dbReference type="NCBI Taxonomy" id="2726742"/>
    <lineage>
        <taxon>Bacteria</taxon>
        <taxon>Pseudomonadati</taxon>
        <taxon>Bacteroidota</taxon>
        <taxon>Cytophagia</taxon>
        <taxon>Cytophagales</taxon>
        <taxon>Flammeovirgaceae</taxon>
        <taxon>Flammeovirga</taxon>
    </lineage>
</organism>
<evidence type="ECO:0000256" key="3">
    <source>
        <dbReference type="ARBA" id="ARBA00023027"/>
    </source>
</evidence>
<evidence type="ECO:0000313" key="6">
    <source>
        <dbReference type="EMBL" id="NLR93175.1"/>
    </source>
</evidence>
<dbReference type="EMBL" id="JABAIL010000005">
    <property type="protein sequence ID" value="NLR93175.1"/>
    <property type="molecule type" value="Genomic_DNA"/>
</dbReference>
<dbReference type="PANTHER" id="PTHR43078:SF6">
    <property type="entry name" value="UDP-GLUCURONIC ACID DECARBOXYLASE 1"/>
    <property type="match status" value="1"/>
</dbReference>
<dbReference type="RefSeq" id="WP_168883879.1">
    <property type="nucleotide sequence ID" value="NZ_JABAIL010000005.1"/>
</dbReference>
<evidence type="ECO:0000313" key="7">
    <source>
        <dbReference type="Proteomes" id="UP000585050"/>
    </source>
</evidence>
<proteinExistence type="predicted"/>
<dbReference type="AlphaFoldDB" id="A0A7X8SN08"/>
<dbReference type="GO" id="GO:0048040">
    <property type="term" value="F:UDP-glucuronate decarboxylase activity"/>
    <property type="evidence" value="ECO:0007669"/>
    <property type="project" value="TreeGrafter"/>
</dbReference>
<dbReference type="GO" id="GO:0005737">
    <property type="term" value="C:cytoplasm"/>
    <property type="evidence" value="ECO:0007669"/>
    <property type="project" value="TreeGrafter"/>
</dbReference>
<dbReference type="SUPFAM" id="SSF51735">
    <property type="entry name" value="NAD(P)-binding Rossmann-fold domains"/>
    <property type="match status" value="1"/>
</dbReference>
<comment type="cofactor">
    <cofactor evidence="1">
        <name>NAD(+)</name>
        <dbReference type="ChEBI" id="CHEBI:57540"/>
    </cofactor>
</comment>
<evidence type="ECO:0000256" key="4">
    <source>
        <dbReference type="ARBA" id="ARBA00023239"/>
    </source>
</evidence>
<sequence length="311" mass="35381">MRKFLITGGAGFVPSSLADKLLENPDNFVVCVDNFLTGEAWKVPKHPNCKFIKCDVNRYEEIAAIMTSYKFDYVFHYAAVVGVKRTLENPVLVLEDIQGIENVLRLCKNTGVKRVFYSSSSEVYGEPVHLPQHEHTTPLNSRLPYAIVKNLGEAYCRSFKQEFDLDYTILRFFNTYGPKQSTDFVMSKFIDAALKNEPITIYGDGSQTRTFCFIEDNIEVTIQLLENDMCVNDVMNVGNDRITTIKELAEKIIQTTGSASEIVYLDPLKEGDMSRRQPDIEKMKEVLQRPLTLLEDGLEKVIEARTEMSKA</sequence>
<dbReference type="Pfam" id="PF01370">
    <property type="entry name" value="Epimerase"/>
    <property type="match status" value="1"/>
</dbReference>
<comment type="caution">
    <text evidence="6">The sequence shown here is derived from an EMBL/GenBank/DDBJ whole genome shotgun (WGS) entry which is preliminary data.</text>
</comment>
<dbReference type="Proteomes" id="UP000585050">
    <property type="component" value="Unassembled WGS sequence"/>
</dbReference>
<dbReference type="InterPro" id="IPR036291">
    <property type="entry name" value="NAD(P)-bd_dom_sf"/>
</dbReference>
<evidence type="ECO:0000256" key="1">
    <source>
        <dbReference type="ARBA" id="ARBA00001911"/>
    </source>
</evidence>
<keyword evidence="3" id="KW-0520">NAD</keyword>
<protein>
    <submittedName>
        <fullName evidence="6">NAD-dependent epimerase/dehydratase family protein</fullName>
    </submittedName>
</protein>
<dbReference type="InterPro" id="IPR044516">
    <property type="entry name" value="UXS-like"/>
</dbReference>
<accession>A0A7X8SN08</accession>
<dbReference type="GO" id="GO:0042732">
    <property type="term" value="P:D-xylose metabolic process"/>
    <property type="evidence" value="ECO:0007669"/>
    <property type="project" value="InterPro"/>
</dbReference>
<keyword evidence="4" id="KW-0456">Lyase</keyword>
<keyword evidence="2" id="KW-0210">Decarboxylase</keyword>
<evidence type="ECO:0000256" key="2">
    <source>
        <dbReference type="ARBA" id="ARBA00022793"/>
    </source>
</evidence>
<dbReference type="PANTHER" id="PTHR43078">
    <property type="entry name" value="UDP-GLUCURONIC ACID DECARBOXYLASE-RELATED"/>
    <property type="match status" value="1"/>
</dbReference>
<gene>
    <name evidence="6" type="ORF">HGP29_18340</name>
</gene>
<feature type="domain" description="NAD-dependent epimerase/dehydratase" evidence="5">
    <location>
        <begin position="5"/>
        <end position="238"/>
    </location>
</feature>
<name>A0A7X8SN08_9BACT</name>